<dbReference type="Proteomes" id="UP000183015">
    <property type="component" value="Unassembled WGS sequence"/>
</dbReference>
<dbReference type="InterPro" id="IPR011057">
    <property type="entry name" value="Mss4-like_sf"/>
</dbReference>
<dbReference type="PANTHER" id="PTHR33337:SF40">
    <property type="entry name" value="CENP-V_GFA DOMAIN-CONTAINING PROTEIN-RELATED"/>
    <property type="match status" value="1"/>
</dbReference>
<evidence type="ECO:0000256" key="2">
    <source>
        <dbReference type="ARBA" id="ARBA00022723"/>
    </source>
</evidence>
<keyword evidence="4" id="KW-0456">Lyase</keyword>
<evidence type="ECO:0000313" key="6">
    <source>
        <dbReference type="EMBL" id="SEM68394.1"/>
    </source>
</evidence>
<evidence type="ECO:0000313" key="7">
    <source>
        <dbReference type="Proteomes" id="UP000183015"/>
    </source>
</evidence>
<dbReference type="GO" id="GO:0046872">
    <property type="term" value="F:metal ion binding"/>
    <property type="evidence" value="ECO:0007669"/>
    <property type="project" value="UniProtKB-KW"/>
</dbReference>
<organism evidence="6 7">
    <name type="scientific">Streptacidiphilus jiangxiensis</name>
    <dbReference type="NCBI Taxonomy" id="235985"/>
    <lineage>
        <taxon>Bacteria</taxon>
        <taxon>Bacillati</taxon>
        <taxon>Actinomycetota</taxon>
        <taxon>Actinomycetes</taxon>
        <taxon>Kitasatosporales</taxon>
        <taxon>Streptomycetaceae</taxon>
        <taxon>Streptacidiphilus</taxon>
    </lineage>
</organism>
<keyword evidence="3" id="KW-0862">Zinc</keyword>
<proteinExistence type="inferred from homology"/>
<reference evidence="7" key="1">
    <citation type="submission" date="2016-10" db="EMBL/GenBank/DDBJ databases">
        <authorList>
            <person name="Varghese N."/>
        </authorList>
    </citation>
    <scope>NUCLEOTIDE SEQUENCE [LARGE SCALE GENOMIC DNA]</scope>
    <source>
        <strain evidence="7">DSM 45096 / BCRC 16803 / CGMCC 4.1857 / CIP 109030 / JCM 12277 / KCTC 19219 / NBRC 100920 / 33214</strain>
    </source>
</reference>
<dbReference type="RefSeq" id="WP_042449631.1">
    <property type="nucleotide sequence ID" value="NZ_BBPN01000016.1"/>
</dbReference>
<dbReference type="PROSITE" id="PS51891">
    <property type="entry name" value="CENP_V_GFA"/>
    <property type="match status" value="1"/>
</dbReference>
<evidence type="ECO:0000256" key="4">
    <source>
        <dbReference type="ARBA" id="ARBA00023239"/>
    </source>
</evidence>
<dbReference type="OrthoDB" id="9786619at2"/>
<dbReference type="eggNOG" id="COG3791">
    <property type="taxonomic scope" value="Bacteria"/>
</dbReference>
<feature type="domain" description="CENP-V/GFA" evidence="5">
    <location>
        <begin position="10"/>
        <end position="125"/>
    </location>
</feature>
<sequence length="136" mass="14597">MTTAAEPAVRSGQCQCGAIRYEATGQPDDPHLCSCKHCTRIGGGPAMLWVGFRREALTWTGPGGEPSWYATWPTLRRGFCPQCGTQIASVADDSPMIMVTGFSLTDQSDVAPVGHGYRTDAAPWMTIALAPEPQPR</sequence>
<keyword evidence="2" id="KW-0479">Metal-binding</keyword>
<protein>
    <submittedName>
        <fullName evidence="6">Uncharacterized conserved protein</fullName>
    </submittedName>
</protein>
<evidence type="ECO:0000259" key="5">
    <source>
        <dbReference type="PROSITE" id="PS51891"/>
    </source>
</evidence>
<evidence type="ECO:0000256" key="1">
    <source>
        <dbReference type="ARBA" id="ARBA00005495"/>
    </source>
</evidence>
<dbReference type="Pfam" id="PF04828">
    <property type="entry name" value="GFA"/>
    <property type="match status" value="1"/>
</dbReference>
<dbReference type="Gene3D" id="3.90.1590.10">
    <property type="entry name" value="glutathione-dependent formaldehyde- activating enzyme (gfa)"/>
    <property type="match status" value="1"/>
</dbReference>
<dbReference type="EMBL" id="FOAZ01000043">
    <property type="protein sequence ID" value="SEM68394.1"/>
    <property type="molecule type" value="Genomic_DNA"/>
</dbReference>
<dbReference type="PANTHER" id="PTHR33337">
    <property type="entry name" value="GFA DOMAIN-CONTAINING PROTEIN"/>
    <property type="match status" value="1"/>
</dbReference>
<dbReference type="STRING" id="235985.SAMN05414137_14332"/>
<dbReference type="InterPro" id="IPR006913">
    <property type="entry name" value="CENP-V/GFA"/>
</dbReference>
<dbReference type="GO" id="GO:0016846">
    <property type="term" value="F:carbon-sulfur lyase activity"/>
    <property type="evidence" value="ECO:0007669"/>
    <property type="project" value="InterPro"/>
</dbReference>
<keyword evidence="7" id="KW-1185">Reference proteome</keyword>
<accession>A0A1H8AEN5</accession>
<evidence type="ECO:0000256" key="3">
    <source>
        <dbReference type="ARBA" id="ARBA00022833"/>
    </source>
</evidence>
<dbReference type="AlphaFoldDB" id="A0A1H8AEN5"/>
<comment type="similarity">
    <text evidence="1">Belongs to the Gfa family.</text>
</comment>
<gene>
    <name evidence="6" type="ORF">SAMN05414137_14332</name>
</gene>
<name>A0A1H8AEN5_STRJI</name>
<dbReference type="SUPFAM" id="SSF51316">
    <property type="entry name" value="Mss4-like"/>
    <property type="match status" value="1"/>
</dbReference>